<keyword evidence="3" id="KW-1185">Reference proteome</keyword>
<protein>
    <submittedName>
        <fullName evidence="2">Uncharacterized protein</fullName>
    </submittedName>
</protein>
<accession>A0AAV7W3F3</accession>
<reference evidence="2" key="1">
    <citation type="journal article" date="2022" name="bioRxiv">
        <title>Sequencing and chromosome-scale assembly of the giantPleurodeles waltlgenome.</title>
        <authorList>
            <person name="Brown T."/>
            <person name="Elewa A."/>
            <person name="Iarovenko S."/>
            <person name="Subramanian E."/>
            <person name="Araus A.J."/>
            <person name="Petzold A."/>
            <person name="Susuki M."/>
            <person name="Suzuki K.-i.T."/>
            <person name="Hayashi T."/>
            <person name="Toyoda A."/>
            <person name="Oliveira C."/>
            <person name="Osipova E."/>
            <person name="Leigh N.D."/>
            <person name="Simon A."/>
            <person name="Yun M.H."/>
        </authorList>
    </citation>
    <scope>NUCLEOTIDE SEQUENCE</scope>
    <source>
        <strain evidence="2">20211129_DDA</strain>
        <tissue evidence="2">Liver</tissue>
    </source>
</reference>
<comment type="caution">
    <text evidence="2">The sequence shown here is derived from an EMBL/GenBank/DDBJ whole genome shotgun (WGS) entry which is preliminary data.</text>
</comment>
<sequence length="141" mass="16350">MNTKEGLFILQELEETHKREDRKESLNEEEKGRIRRKEKGPGSAKIQERRGKVNKAIVKKCFRFEDAYAMRMGSLKKYFTVWAPLKAMSMYMATLLHNCPADFLAKENQAFDDAKGPCSIILWCDEFSVAQGHVLTKVYRV</sequence>
<dbReference type="AlphaFoldDB" id="A0AAV7W3F3"/>
<organism evidence="2 3">
    <name type="scientific">Pleurodeles waltl</name>
    <name type="common">Iberian ribbed newt</name>
    <dbReference type="NCBI Taxonomy" id="8319"/>
    <lineage>
        <taxon>Eukaryota</taxon>
        <taxon>Metazoa</taxon>
        <taxon>Chordata</taxon>
        <taxon>Craniata</taxon>
        <taxon>Vertebrata</taxon>
        <taxon>Euteleostomi</taxon>
        <taxon>Amphibia</taxon>
        <taxon>Batrachia</taxon>
        <taxon>Caudata</taxon>
        <taxon>Salamandroidea</taxon>
        <taxon>Salamandridae</taxon>
        <taxon>Pleurodelinae</taxon>
        <taxon>Pleurodeles</taxon>
    </lineage>
</organism>
<dbReference type="Proteomes" id="UP001066276">
    <property type="component" value="Chromosome 1_2"/>
</dbReference>
<feature type="region of interest" description="Disordered" evidence="1">
    <location>
        <begin position="1"/>
        <end position="50"/>
    </location>
</feature>
<gene>
    <name evidence="2" type="ORF">NDU88_003890</name>
</gene>
<evidence type="ECO:0000313" key="3">
    <source>
        <dbReference type="Proteomes" id="UP001066276"/>
    </source>
</evidence>
<dbReference type="EMBL" id="JANPWB010000002">
    <property type="protein sequence ID" value="KAJ1208505.1"/>
    <property type="molecule type" value="Genomic_DNA"/>
</dbReference>
<evidence type="ECO:0000313" key="2">
    <source>
        <dbReference type="EMBL" id="KAJ1208505.1"/>
    </source>
</evidence>
<name>A0AAV7W3F3_PLEWA</name>
<proteinExistence type="predicted"/>
<evidence type="ECO:0000256" key="1">
    <source>
        <dbReference type="SAM" id="MobiDB-lite"/>
    </source>
</evidence>
<feature type="compositionally biased region" description="Basic and acidic residues" evidence="1">
    <location>
        <begin position="14"/>
        <end position="32"/>
    </location>
</feature>